<dbReference type="PANTHER" id="PTHR21074">
    <property type="entry name" value="IQ AND UBIQUITIN-LIKE DOMAIN-CONTAINING PROTEIN"/>
    <property type="match status" value="1"/>
</dbReference>
<organism evidence="2 3">
    <name type="scientific">Odynerus spinipes</name>
    <dbReference type="NCBI Taxonomy" id="1348599"/>
    <lineage>
        <taxon>Eukaryota</taxon>
        <taxon>Metazoa</taxon>
        <taxon>Ecdysozoa</taxon>
        <taxon>Arthropoda</taxon>
        <taxon>Hexapoda</taxon>
        <taxon>Insecta</taxon>
        <taxon>Pterygota</taxon>
        <taxon>Neoptera</taxon>
        <taxon>Endopterygota</taxon>
        <taxon>Hymenoptera</taxon>
        <taxon>Apocrita</taxon>
        <taxon>Aculeata</taxon>
        <taxon>Vespoidea</taxon>
        <taxon>Vespidae</taxon>
        <taxon>Eumeninae</taxon>
        <taxon>Odynerus</taxon>
    </lineage>
</organism>
<feature type="domain" description="IQ motif and ubiquitin-like" evidence="1">
    <location>
        <begin position="231"/>
        <end position="345"/>
    </location>
</feature>
<reference evidence="2" key="1">
    <citation type="submission" date="2021-08" db="EMBL/GenBank/DDBJ databases">
        <authorList>
            <person name="Misof B."/>
            <person name="Oliver O."/>
            <person name="Podsiadlowski L."/>
            <person name="Donath A."/>
            <person name="Peters R."/>
            <person name="Mayer C."/>
            <person name="Rust J."/>
            <person name="Gunkel S."/>
            <person name="Lesny P."/>
            <person name="Martin S."/>
            <person name="Oeyen J.P."/>
            <person name="Petersen M."/>
            <person name="Panagiotis P."/>
            <person name="Wilbrandt J."/>
            <person name="Tanja T."/>
        </authorList>
    </citation>
    <scope>NUCLEOTIDE SEQUENCE</scope>
    <source>
        <strain evidence="2">GBR_01_08_01A</strain>
        <tissue evidence="2">Thorax + abdomen</tissue>
    </source>
</reference>
<comment type="caution">
    <text evidence="2">The sequence shown here is derived from an EMBL/GenBank/DDBJ whole genome shotgun (WGS) entry which is preliminary data.</text>
</comment>
<gene>
    <name evidence="2" type="ORF">KPH14_004523</name>
</gene>
<dbReference type="InterPro" id="IPR037695">
    <property type="entry name" value="IQUB"/>
</dbReference>
<dbReference type="GO" id="GO:0060271">
    <property type="term" value="P:cilium assembly"/>
    <property type="evidence" value="ECO:0007669"/>
    <property type="project" value="TreeGrafter"/>
</dbReference>
<evidence type="ECO:0000259" key="1">
    <source>
        <dbReference type="Pfam" id="PF25805"/>
    </source>
</evidence>
<evidence type="ECO:0000313" key="2">
    <source>
        <dbReference type="EMBL" id="KAK2582165.1"/>
    </source>
</evidence>
<evidence type="ECO:0000313" key="3">
    <source>
        <dbReference type="Proteomes" id="UP001258017"/>
    </source>
</evidence>
<dbReference type="InterPro" id="IPR057887">
    <property type="entry name" value="IQUB_helical"/>
</dbReference>
<dbReference type="GO" id="GO:0001669">
    <property type="term" value="C:acrosomal vesicle"/>
    <property type="evidence" value="ECO:0007669"/>
    <property type="project" value="TreeGrafter"/>
</dbReference>
<proteinExistence type="predicted"/>
<protein>
    <recommendedName>
        <fullName evidence="1">IQ motif and ubiquitin-like domain-containing protein</fullName>
    </recommendedName>
</protein>
<dbReference type="Proteomes" id="UP001258017">
    <property type="component" value="Unassembled WGS sequence"/>
</dbReference>
<reference evidence="2" key="2">
    <citation type="journal article" date="2023" name="Commun. Biol.">
        <title>Intrasexual cuticular hydrocarbon dimorphism in a wasp sheds light on hydrocarbon biosynthesis genes in Hymenoptera.</title>
        <authorList>
            <person name="Moris V.C."/>
            <person name="Podsiadlowski L."/>
            <person name="Martin S."/>
            <person name="Oeyen J.P."/>
            <person name="Donath A."/>
            <person name="Petersen M."/>
            <person name="Wilbrandt J."/>
            <person name="Misof B."/>
            <person name="Liedtke D."/>
            <person name="Thamm M."/>
            <person name="Scheiner R."/>
            <person name="Schmitt T."/>
            <person name="Niehuis O."/>
        </authorList>
    </citation>
    <scope>NUCLEOTIDE SEQUENCE</scope>
    <source>
        <strain evidence="2">GBR_01_08_01A</strain>
    </source>
</reference>
<dbReference type="GO" id="GO:0030317">
    <property type="term" value="P:flagellated sperm motility"/>
    <property type="evidence" value="ECO:0007669"/>
    <property type="project" value="TreeGrafter"/>
</dbReference>
<sequence>MVFVVEIVDDCSNEKPFLGGWRNTVTGTVYYNACTQTSADEKENYNKRNCGVQMVDLVDASTNTNREKAVQTSFLPDLEDRFVRDRGSFTTTITEPTGLTNLPKQTNRNIEESVIKIQRCYRAHRKKNLTKGTAPSSENSVQQGIDFLKDASGILEEIDLERLDDLHPETKSDFDRLYNAVDRWRISAIKRATDKLFRPSKIAMCSLILSKEVELLRKIDAMKTAVKLKLKERRERKFLDELSKPVRWKNSRDETILVDTPIVQRAREFLDTYDQLCKDDLVSAERIKILSKIKKDAEPHTCIYSDELIYLINQEIDLLSRGVDGSKLSCLRERIKLAFLLFAKSSLQAHLRDVDEDTDRSTTRVCKSCGRVLPSKKYLRDSRFRAFSSCVYCITLRPGRTPRIVYDPYRRMLREIRRLEARDRCHTGLAFVMGPKLVYRLVNAIWHGKSAISECDQLDRLCLVRFRNELEWSPWNSLLLTKEEALQHRKVQNLEEYYAEDLLRKFRIKNMQARLCFRSLLESSNDEC</sequence>
<dbReference type="EMBL" id="JAIFRP010000031">
    <property type="protein sequence ID" value="KAK2582165.1"/>
    <property type="molecule type" value="Genomic_DNA"/>
</dbReference>
<dbReference type="GO" id="GO:0031514">
    <property type="term" value="C:motile cilium"/>
    <property type="evidence" value="ECO:0007669"/>
    <property type="project" value="TreeGrafter"/>
</dbReference>
<accession>A0AAD9RLW1</accession>
<keyword evidence="3" id="KW-1185">Reference proteome</keyword>
<name>A0AAD9RLW1_9HYME</name>
<dbReference type="Pfam" id="PF25805">
    <property type="entry name" value="IQUB"/>
    <property type="match status" value="1"/>
</dbReference>
<dbReference type="PANTHER" id="PTHR21074:SF0">
    <property type="entry name" value="IQ AND UBIQUITIN-LIKE DOMAIN-CONTAINING PROTEIN"/>
    <property type="match status" value="1"/>
</dbReference>
<dbReference type="AlphaFoldDB" id="A0AAD9RLW1"/>